<dbReference type="InterPro" id="IPR003736">
    <property type="entry name" value="PAAI_dom"/>
</dbReference>
<dbReference type="GO" id="GO:0016787">
    <property type="term" value="F:hydrolase activity"/>
    <property type="evidence" value="ECO:0007669"/>
    <property type="project" value="UniProtKB-KW"/>
</dbReference>
<dbReference type="Proteomes" id="UP001364890">
    <property type="component" value="Unassembled WGS sequence"/>
</dbReference>
<dbReference type="CDD" id="cd03443">
    <property type="entry name" value="PaaI_thioesterase"/>
    <property type="match status" value="1"/>
</dbReference>
<evidence type="ECO:0000313" key="4">
    <source>
        <dbReference type="Proteomes" id="UP001364890"/>
    </source>
</evidence>
<dbReference type="InterPro" id="IPR006683">
    <property type="entry name" value="Thioestr_dom"/>
</dbReference>
<organism evidence="3 4">
    <name type="scientific">Psychrobacillus mangrovi</name>
    <dbReference type="NCBI Taxonomy" id="3117745"/>
    <lineage>
        <taxon>Bacteria</taxon>
        <taxon>Bacillati</taxon>
        <taxon>Bacillota</taxon>
        <taxon>Bacilli</taxon>
        <taxon>Bacillales</taxon>
        <taxon>Bacillaceae</taxon>
        <taxon>Psychrobacillus</taxon>
    </lineage>
</organism>
<feature type="domain" description="Thioesterase" evidence="2">
    <location>
        <begin position="48"/>
        <end position="120"/>
    </location>
</feature>
<reference evidence="3 4" key="1">
    <citation type="submission" date="2024-01" db="EMBL/GenBank/DDBJ databases">
        <title>Seven novel Bacillus-like species.</title>
        <authorList>
            <person name="Liu G."/>
        </authorList>
    </citation>
    <scope>NUCLEOTIDE SEQUENCE [LARGE SCALE GENOMIC DNA]</scope>
    <source>
        <strain evidence="3 4">FJAT-51614</strain>
    </source>
</reference>
<dbReference type="NCBIfam" id="TIGR00369">
    <property type="entry name" value="unchar_dom_1"/>
    <property type="match status" value="1"/>
</dbReference>
<proteinExistence type="predicted"/>
<dbReference type="InterPro" id="IPR029069">
    <property type="entry name" value="HotDog_dom_sf"/>
</dbReference>
<dbReference type="EC" id="3.1.2.-" evidence="3"/>
<keyword evidence="1 3" id="KW-0378">Hydrolase</keyword>
<gene>
    <name evidence="3" type="ORF">WAX74_09750</name>
</gene>
<dbReference type="Gene3D" id="3.10.129.10">
    <property type="entry name" value="Hotdog Thioesterase"/>
    <property type="match status" value="1"/>
</dbReference>
<dbReference type="PANTHER" id="PTHR42856:SF1">
    <property type="entry name" value="ACYL-COENZYME A THIOESTERASE PAAI"/>
    <property type="match status" value="1"/>
</dbReference>
<comment type="caution">
    <text evidence="3">The sequence shown here is derived from an EMBL/GenBank/DDBJ whole genome shotgun (WGS) entry which is preliminary data.</text>
</comment>
<protein>
    <submittedName>
        <fullName evidence="3">PaaI family thioesterase</fullName>
        <ecNumber evidence="3">3.1.2.-</ecNumber>
    </submittedName>
</protein>
<keyword evidence="4" id="KW-1185">Reference proteome</keyword>
<evidence type="ECO:0000313" key="3">
    <source>
        <dbReference type="EMBL" id="MEI4769926.1"/>
    </source>
</evidence>
<dbReference type="InterPro" id="IPR052723">
    <property type="entry name" value="Acyl-CoA_thioesterase_PaaI"/>
</dbReference>
<dbReference type="PANTHER" id="PTHR42856">
    <property type="entry name" value="ACYL-COENZYME A THIOESTERASE PAAI"/>
    <property type="match status" value="1"/>
</dbReference>
<dbReference type="EMBL" id="JBAWSY010000005">
    <property type="protein sequence ID" value="MEI4769926.1"/>
    <property type="molecule type" value="Genomic_DNA"/>
</dbReference>
<accession>A0ABU8F4I5</accession>
<dbReference type="RefSeq" id="WP_336497476.1">
    <property type="nucleotide sequence ID" value="NZ_JBAWSY010000005.1"/>
</dbReference>
<evidence type="ECO:0000256" key="1">
    <source>
        <dbReference type="ARBA" id="ARBA00022801"/>
    </source>
</evidence>
<dbReference type="SUPFAM" id="SSF54637">
    <property type="entry name" value="Thioesterase/thiol ester dehydrase-isomerase"/>
    <property type="match status" value="1"/>
</dbReference>
<sequence>MGNFSSLINEFEESNFFKHIGFECKSVEYGKAIIQIKKRPNISNLQDMLHGGVIMSGLDIVMGLTSRSLGVKAASTIQMEVRFIKSVFEGTTEIIGDLVYRSDNTAILNGKVIDEKGDLIAYSTATFRLYN</sequence>
<evidence type="ECO:0000259" key="2">
    <source>
        <dbReference type="Pfam" id="PF03061"/>
    </source>
</evidence>
<dbReference type="Pfam" id="PF03061">
    <property type="entry name" value="4HBT"/>
    <property type="match status" value="1"/>
</dbReference>
<name>A0ABU8F4I5_9BACI</name>